<feature type="domain" description="Protein kinase" evidence="6">
    <location>
        <begin position="61"/>
        <end position="332"/>
    </location>
</feature>
<evidence type="ECO:0000256" key="4">
    <source>
        <dbReference type="RuleBase" id="RU000304"/>
    </source>
</evidence>
<organism evidence="7 8">
    <name type="scientific">Hydnum rufescens UP504</name>
    <dbReference type="NCBI Taxonomy" id="1448309"/>
    <lineage>
        <taxon>Eukaryota</taxon>
        <taxon>Fungi</taxon>
        <taxon>Dikarya</taxon>
        <taxon>Basidiomycota</taxon>
        <taxon>Agaricomycotina</taxon>
        <taxon>Agaricomycetes</taxon>
        <taxon>Cantharellales</taxon>
        <taxon>Hydnaceae</taxon>
        <taxon>Hydnum</taxon>
    </lineage>
</organism>
<dbReference type="InterPro" id="IPR008271">
    <property type="entry name" value="Ser/Thr_kinase_AS"/>
</dbReference>
<evidence type="ECO:0000313" key="8">
    <source>
        <dbReference type="Proteomes" id="UP000886523"/>
    </source>
</evidence>
<dbReference type="InterPro" id="IPR051681">
    <property type="entry name" value="Ser/Thr_Kinases-Pseudokinases"/>
</dbReference>
<dbReference type="AlphaFoldDB" id="A0A9P6B0L0"/>
<keyword evidence="4" id="KW-0808">Transferase</keyword>
<dbReference type="PROSITE" id="PS00107">
    <property type="entry name" value="PROTEIN_KINASE_ATP"/>
    <property type="match status" value="1"/>
</dbReference>
<dbReference type="Gene3D" id="1.10.510.10">
    <property type="entry name" value="Transferase(Phosphotransferase) domain 1"/>
    <property type="match status" value="1"/>
</dbReference>
<dbReference type="PROSITE" id="PS50011">
    <property type="entry name" value="PROTEIN_KINASE_DOM"/>
    <property type="match status" value="1"/>
</dbReference>
<accession>A0A9P6B0L0</accession>
<feature type="binding site" evidence="3">
    <location>
        <position position="94"/>
    </location>
    <ligand>
        <name>ATP</name>
        <dbReference type="ChEBI" id="CHEBI:30616"/>
    </ligand>
</feature>
<dbReference type="SUPFAM" id="SSF56112">
    <property type="entry name" value="Protein kinase-like (PK-like)"/>
    <property type="match status" value="1"/>
</dbReference>
<comment type="similarity">
    <text evidence="4">Belongs to the protein kinase superfamily.</text>
</comment>
<reference evidence="7" key="1">
    <citation type="journal article" date="2020" name="Nat. Commun.">
        <title>Large-scale genome sequencing of mycorrhizal fungi provides insights into the early evolution of symbiotic traits.</title>
        <authorList>
            <person name="Miyauchi S."/>
            <person name="Kiss E."/>
            <person name="Kuo A."/>
            <person name="Drula E."/>
            <person name="Kohler A."/>
            <person name="Sanchez-Garcia M."/>
            <person name="Morin E."/>
            <person name="Andreopoulos B."/>
            <person name="Barry K.W."/>
            <person name="Bonito G."/>
            <person name="Buee M."/>
            <person name="Carver A."/>
            <person name="Chen C."/>
            <person name="Cichocki N."/>
            <person name="Clum A."/>
            <person name="Culley D."/>
            <person name="Crous P.W."/>
            <person name="Fauchery L."/>
            <person name="Girlanda M."/>
            <person name="Hayes R.D."/>
            <person name="Keri Z."/>
            <person name="LaButti K."/>
            <person name="Lipzen A."/>
            <person name="Lombard V."/>
            <person name="Magnuson J."/>
            <person name="Maillard F."/>
            <person name="Murat C."/>
            <person name="Nolan M."/>
            <person name="Ohm R.A."/>
            <person name="Pangilinan J."/>
            <person name="Pereira M.F."/>
            <person name="Perotto S."/>
            <person name="Peter M."/>
            <person name="Pfister S."/>
            <person name="Riley R."/>
            <person name="Sitrit Y."/>
            <person name="Stielow J.B."/>
            <person name="Szollosi G."/>
            <person name="Zifcakova L."/>
            <person name="Stursova M."/>
            <person name="Spatafora J.W."/>
            <person name="Tedersoo L."/>
            <person name="Vaario L.M."/>
            <person name="Yamada A."/>
            <person name="Yan M."/>
            <person name="Wang P."/>
            <person name="Xu J."/>
            <person name="Bruns T."/>
            <person name="Baldrian P."/>
            <person name="Vilgalys R."/>
            <person name="Dunand C."/>
            <person name="Henrissat B."/>
            <person name="Grigoriev I.V."/>
            <person name="Hibbett D."/>
            <person name="Nagy L.G."/>
            <person name="Martin F.M."/>
        </authorList>
    </citation>
    <scope>NUCLEOTIDE SEQUENCE</scope>
    <source>
        <strain evidence="7">UP504</strain>
    </source>
</reference>
<keyword evidence="8" id="KW-1185">Reference proteome</keyword>
<dbReference type="InterPro" id="IPR017441">
    <property type="entry name" value="Protein_kinase_ATP_BS"/>
</dbReference>
<dbReference type="EMBL" id="MU128949">
    <property type="protein sequence ID" value="KAF9515479.1"/>
    <property type="molecule type" value="Genomic_DNA"/>
</dbReference>
<dbReference type="OrthoDB" id="4062651at2759"/>
<dbReference type="Proteomes" id="UP000886523">
    <property type="component" value="Unassembled WGS sequence"/>
</dbReference>
<comment type="caution">
    <text evidence="7">The sequence shown here is derived from an EMBL/GenBank/DDBJ whole genome shotgun (WGS) entry which is preliminary data.</text>
</comment>
<proteinExistence type="inferred from homology"/>
<evidence type="ECO:0000259" key="6">
    <source>
        <dbReference type="PROSITE" id="PS50011"/>
    </source>
</evidence>
<evidence type="ECO:0000256" key="3">
    <source>
        <dbReference type="PROSITE-ProRule" id="PRU10141"/>
    </source>
</evidence>
<gene>
    <name evidence="7" type="ORF">BS47DRAFT_778929</name>
</gene>
<evidence type="ECO:0000256" key="1">
    <source>
        <dbReference type="ARBA" id="ARBA00022741"/>
    </source>
</evidence>
<dbReference type="PANTHER" id="PTHR44329">
    <property type="entry name" value="SERINE/THREONINE-PROTEIN KINASE TNNI3K-RELATED"/>
    <property type="match status" value="1"/>
</dbReference>
<evidence type="ECO:0000313" key="7">
    <source>
        <dbReference type="EMBL" id="KAF9515479.1"/>
    </source>
</evidence>
<name>A0A9P6B0L0_9AGAM</name>
<sequence length="385" mass="42870">MCLDIGECALCLEGLQISSTLRDDRIFSLKYLNTSSTESQDSSSFHSSFTCIERDEEGPAVLRRKHIGGGGFSEVFRAYLRRPGHSCHEVVALKTLRGVSSRTKRASVDTMFKHMKREMGTWSRLEHPNIAALRGYNIENAYGMLSISLVLDWYPHGNVSEFLANYPHANRKRLCLDIALGLAYLHDLDPQIIHGDVKGDNVLIGEDGRALLCDFGLSIILDGLPTGHTSSTFAATTAYLAPEIAISHRRTPQADVYAYGCTCLEVLYDQKPYERYDRNVILISQAILKHESPHEWPDGPCPLDLFMSQCWAPDPSNRPTMNEVCAMFGSVLQEEDEEDTIIIAERPPKLDNSNRREFEHVPESNPPCGAASRVEEPCGPGSDPA</sequence>
<keyword evidence="1 3" id="KW-0547">Nucleotide-binding</keyword>
<dbReference type="SMART" id="SM00220">
    <property type="entry name" value="S_TKc"/>
    <property type="match status" value="1"/>
</dbReference>
<evidence type="ECO:0000256" key="5">
    <source>
        <dbReference type="SAM" id="MobiDB-lite"/>
    </source>
</evidence>
<feature type="compositionally biased region" description="Basic and acidic residues" evidence="5">
    <location>
        <begin position="346"/>
        <end position="362"/>
    </location>
</feature>
<evidence type="ECO:0000256" key="2">
    <source>
        <dbReference type="ARBA" id="ARBA00022840"/>
    </source>
</evidence>
<dbReference type="GO" id="GO:0004674">
    <property type="term" value="F:protein serine/threonine kinase activity"/>
    <property type="evidence" value="ECO:0007669"/>
    <property type="project" value="UniProtKB-KW"/>
</dbReference>
<dbReference type="PROSITE" id="PS00108">
    <property type="entry name" value="PROTEIN_KINASE_ST"/>
    <property type="match status" value="1"/>
</dbReference>
<keyword evidence="4" id="KW-0723">Serine/threonine-protein kinase</keyword>
<keyword evidence="4" id="KW-0418">Kinase</keyword>
<dbReference type="InterPro" id="IPR011009">
    <property type="entry name" value="Kinase-like_dom_sf"/>
</dbReference>
<dbReference type="Pfam" id="PF00069">
    <property type="entry name" value="Pkinase"/>
    <property type="match status" value="1"/>
</dbReference>
<protein>
    <recommendedName>
        <fullName evidence="6">Protein kinase domain-containing protein</fullName>
    </recommendedName>
</protein>
<feature type="region of interest" description="Disordered" evidence="5">
    <location>
        <begin position="342"/>
        <end position="385"/>
    </location>
</feature>
<dbReference type="GO" id="GO:0005524">
    <property type="term" value="F:ATP binding"/>
    <property type="evidence" value="ECO:0007669"/>
    <property type="project" value="UniProtKB-UniRule"/>
</dbReference>
<keyword evidence="2 3" id="KW-0067">ATP-binding</keyword>
<dbReference type="InterPro" id="IPR000719">
    <property type="entry name" value="Prot_kinase_dom"/>
</dbReference>
<dbReference type="PANTHER" id="PTHR44329:SF293">
    <property type="entry name" value="MITOGEN-ACTIVATED PROTEIN KINASE KINASE KINASE"/>
    <property type="match status" value="1"/>
</dbReference>